<reference evidence="3" key="1">
    <citation type="submission" date="2025-08" db="UniProtKB">
        <authorList>
            <consortium name="RefSeq"/>
        </authorList>
    </citation>
    <scope>IDENTIFICATION</scope>
</reference>
<dbReference type="Proteomes" id="UP001652625">
    <property type="component" value="Chromosome 08"/>
</dbReference>
<gene>
    <name evidence="3" type="primary">LOC136083118</name>
</gene>
<proteinExistence type="predicted"/>
<dbReference type="PANTHER" id="PTHR34415:SF1">
    <property type="entry name" value="INTEGRASE CATALYTIC DOMAIN-CONTAINING PROTEIN"/>
    <property type="match status" value="1"/>
</dbReference>
<organism evidence="2 3">
    <name type="scientific">Hydra vulgaris</name>
    <name type="common">Hydra</name>
    <name type="synonym">Hydra attenuata</name>
    <dbReference type="NCBI Taxonomy" id="6087"/>
    <lineage>
        <taxon>Eukaryota</taxon>
        <taxon>Metazoa</taxon>
        <taxon>Cnidaria</taxon>
        <taxon>Hydrozoa</taxon>
        <taxon>Hydroidolina</taxon>
        <taxon>Anthoathecata</taxon>
        <taxon>Aplanulata</taxon>
        <taxon>Hydridae</taxon>
        <taxon>Hydra</taxon>
    </lineage>
</organism>
<dbReference type="PANTHER" id="PTHR34415">
    <property type="entry name" value="INTEGRASE CATALYTIC DOMAIN-CONTAINING PROTEIN"/>
    <property type="match status" value="1"/>
</dbReference>
<feature type="domain" description="DUF7869" evidence="1">
    <location>
        <begin position="15"/>
        <end position="109"/>
    </location>
</feature>
<dbReference type="InterPro" id="IPR057191">
    <property type="entry name" value="DUF7869"/>
</dbReference>
<name>A0ABM4CAD2_HYDVU</name>
<protein>
    <submittedName>
        <fullName evidence="3">Uncharacterized protein LOC136083118</fullName>
    </submittedName>
</protein>
<sequence length="132" mass="15447">MYNLDIYDCTAGMGHIFLWIENIAKRASDEVASILLKYLSKITEVDYLIIFTDNCPGQNKNWLLMALWLQLVKKKKFKSITHSFLISGHTHLPSDRDFALIEKRHRNMHHKSILQENGTILLAKQTEKHRLK</sequence>
<evidence type="ECO:0000313" key="3">
    <source>
        <dbReference type="RefSeq" id="XP_065658599.1"/>
    </source>
</evidence>
<dbReference type="RefSeq" id="XP_065658599.1">
    <property type="nucleotide sequence ID" value="XM_065802527.1"/>
</dbReference>
<evidence type="ECO:0000259" key="1">
    <source>
        <dbReference type="Pfam" id="PF25273"/>
    </source>
</evidence>
<dbReference type="Pfam" id="PF25273">
    <property type="entry name" value="DUF7869"/>
    <property type="match status" value="1"/>
</dbReference>
<dbReference type="GeneID" id="136083118"/>
<keyword evidence="2" id="KW-1185">Reference proteome</keyword>
<accession>A0ABM4CAD2</accession>
<evidence type="ECO:0000313" key="2">
    <source>
        <dbReference type="Proteomes" id="UP001652625"/>
    </source>
</evidence>